<dbReference type="EMBL" id="CM001223">
    <property type="protein sequence ID" value="KEH22192.1"/>
    <property type="molecule type" value="Genomic_DNA"/>
</dbReference>
<evidence type="ECO:0000313" key="3">
    <source>
        <dbReference type="Proteomes" id="UP000002051"/>
    </source>
</evidence>
<evidence type="ECO:0000313" key="1">
    <source>
        <dbReference type="EMBL" id="KEH22192.1"/>
    </source>
</evidence>
<keyword evidence="3" id="KW-1185">Reference proteome</keyword>
<gene>
    <name evidence="1" type="ordered locus">MTR_7g034105</name>
</gene>
<dbReference type="EnsemblPlants" id="KEH22192">
    <property type="protein sequence ID" value="KEH22192"/>
    <property type="gene ID" value="MTR_7g034105"/>
</dbReference>
<reference evidence="2" key="3">
    <citation type="submission" date="2015-04" db="UniProtKB">
        <authorList>
            <consortium name="EnsemblPlants"/>
        </authorList>
    </citation>
    <scope>IDENTIFICATION</scope>
    <source>
        <strain evidence="2">cv. Jemalong A17</strain>
    </source>
</reference>
<sequence length="76" mass="8491">MSLHGGTKGACRQVSTPTLSKFTLVEARVGHNRLRVMRRVNKTEEDTGDPHAEVRFCVARYIQASVLLQGRNLKVV</sequence>
<evidence type="ECO:0000313" key="2">
    <source>
        <dbReference type="EnsemblPlants" id="KEH22192"/>
    </source>
</evidence>
<dbReference type="HOGENOM" id="CLU_2658264_0_0_1"/>
<name>A0A072TXM4_MEDTR</name>
<proteinExistence type="predicted"/>
<reference evidence="1 3" key="1">
    <citation type="journal article" date="2011" name="Nature">
        <title>The Medicago genome provides insight into the evolution of rhizobial symbioses.</title>
        <authorList>
            <person name="Young N.D."/>
            <person name="Debelle F."/>
            <person name="Oldroyd G.E."/>
            <person name="Geurts R."/>
            <person name="Cannon S.B."/>
            <person name="Udvardi M.K."/>
            <person name="Benedito V.A."/>
            <person name="Mayer K.F."/>
            <person name="Gouzy J."/>
            <person name="Schoof H."/>
            <person name="Van de Peer Y."/>
            <person name="Proost S."/>
            <person name="Cook D.R."/>
            <person name="Meyers B.C."/>
            <person name="Spannagl M."/>
            <person name="Cheung F."/>
            <person name="De Mita S."/>
            <person name="Krishnakumar V."/>
            <person name="Gundlach H."/>
            <person name="Zhou S."/>
            <person name="Mudge J."/>
            <person name="Bharti A.K."/>
            <person name="Murray J.D."/>
            <person name="Naoumkina M.A."/>
            <person name="Rosen B."/>
            <person name="Silverstein K.A."/>
            <person name="Tang H."/>
            <person name="Rombauts S."/>
            <person name="Zhao P.X."/>
            <person name="Zhou P."/>
            <person name="Barbe V."/>
            <person name="Bardou P."/>
            <person name="Bechner M."/>
            <person name="Bellec A."/>
            <person name="Berger A."/>
            <person name="Berges H."/>
            <person name="Bidwell S."/>
            <person name="Bisseling T."/>
            <person name="Choisne N."/>
            <person name="Couloux A."/>
            <person name="Denny R."/>
            <person name="Deshpande S."/>
            <person name="Dai X."/>
            <person name="Doyle J.J."/>
            <person name="Dudez A.M."/>
            <person name="Farmer A.D."/>
            <person name="Fouteau S."/>
            <person name="Franken C."/>
            <person name="Gibelin C."/>
            <person name="Gish J."/>
            <person name="Goldstein S."/>
            <person name="Gonzalez A.J."/>
            <person name="Green P.J."/>
            <person name="Hallab A."/>
            <person name="Hartog M."/>
            <person name="Hua A."/>
            <person name="Humphray S.J."/>
            <person name="Jeong D.H."/>
            <person name="Jing Y."/>
            <person name="Jocker A."/>
            <person name="Kenton S.M."/>
            <person name="Kim D.J."/>
            <person name="Klee K."/>
            <person name="Lai H."/>
            <person name="Lang C."/>
            <person name="Lin S."/>
            <person name="Macmil S.L."/>
            <person name="Magdelenat G."/>
            <person name="Matthews L."/>
            <person name="McCorrison J."/>
            <person name="Monaghan E.L."/>
            <person name="Mun J.H."/>
            <person name="Najar F.Z."/>
            <person name="Nicholson C."/>
            <person name="Noirot C."/>
            <person name="O'Bleness M."/>
            <person name="Paule C.R."/>
            <person name="Poulain J."/>
            <person name="Prion F."/>
            <person name="Qin B."/>
            <person name="Qu C."/>
            <person name="Retzel E.F."/>
            <person name="Riddle C."/>
            <person name="Sallet E."/>
            <person name="Samain S."/>
            <person name="Samson N."/>
            <person name="Sanders I."/>
            <person name="Saurat O."/>
            <person name="Scarpelli C."/>
            <person name="Schiex T."/>
            <person name="Segurens B."/>
            <person name="Severin A.J."/>
            <person name="Sherrier D.J."/>
            <person name="Shi R."/>
            <person name="Sims S."/>
            <person name="Singer S.R."/>
            <person name="Sinharoy S."/>
            <person name="Sterck L."/>
            <person name="Viollet A."/>
            <person name="Wang B.B."/>
            <person name="Wang K."/>
            <person name="Wang M."/>
            <person name="Wang X."/>
            <person name="Warfsmann J."/>
            <person name="Weissenbach J."/>
            <person name="White D.D."/>
            <person name="White J.D."/>
            <person name="Wiley G.B."/>
            <person name="Wincker P."/>
            <person name="Xing Y."/>
            <person name="Yang L."/>
            <person name="Yao Z."/>
            <person name="Ying F."/>
            <person name="Zhai J."/>
            <person name="Zhou L."/>
            <person name="Zuber A."/>
            <person name="Denarie J."/>
            <person name="Dixon R.A."/>
            <person name="May G.D."/>
            <person name="Schwartz D.C."/>
            <person name="Rogers J."/>
            <person name="Quetier F."/>
            <person name="Town C.D."/>
            <person name="Roe B.A."/>
        </authorList>
    </citation>
    <scope>NUCLEOTIDE SEQUENCE [LARGE SCALE GENOMIC DNA]</scope>
    <source>
        <strain evidence="1">A17</strain>
        <strain evidence="2 3">cv. Jemalong A17</strain>
    </source>
</reference>
<organism evidence="1 3">
    <name type="scientific">Medicago truncatula</name>
    <name type="common">Barrel medic</name>
    <name type="synonym">Medicago tribuloides</name>
    <dbReference type="NCBI Taxonomy" id="3880"/>
    <lineage>
        <taxon>Eukaryota</taxon>
        <taxon>Viridiplantae</taxon>
        <taxon>Streptophyta</taxon>
        <taxon>Embryophyta</taxon>
        <taxon>Tracheophyta</taxon>
        <taxon>Spermatophyta</taxon>
        <taxon>Magnoliopsida</taxon>
        <taxon>eudicotyledons</taxon>
        <taxon>Gunneridae</taxon>
        <taxon>Pentapetalae</taxon>
        <taxon>rosids</taxon>
        <taxon>fabids</taxon>
        <taxon>Fabales</taxon>
        <taxon>Fabaceae</taxon>
        <taxon>Papilionoideae</taxon>
        <taxon>50 kb inversion clade</taxon>
        <taxon>NPAAA clade</taxon>
        <taxon>Hologalegina</taxon>
        <taxon>IRL clade</taxon>
        <taxon>Trifolieae</taxon>
        <taxon>Medicago</taxon>
    </lineage>
</organism>
<dbReference type="AlphaFoldDB" id="A0A072TXM4"/>
<protein>
    <submittedName>
        <fullName evidence="1 2">Uncharacterized protein</fullName>
    </submittedName>
</protein>
<accession>A0A072TXM4</accession>
<reference evidence="1 3" key="2">
    <citation type="journal article" date="2014" name="BMC Genomics">
        <title>An improved genome release (version Mt4.0) for the model legume Medicago truncatula.</title>
        <authorList>
            <person name="Tang H."/>
            <person name="Krishnakumar V."/>
            <person name="Bidwell S."/>
            <person name="Rosen B."/>
            <person name="Chan A."/>
            <person name="Zhou S."/>
            <person name="Gentzbittel L."/>
            <person name="Childs K.L."/>
            <person name="Yandell M."/>
            <person name="Gundlach H."/>
            <person name="Mayer K.F."/>
            <person name="Schwartz D.C."/>
            <person name="Town C.D."/>
        </authorList>
    </citation>
    <scope>GENOME REANNOTATION</scope>
    <source>
        <strain evidence="1">A17</strain>
        <strain evidence="2 3">cv. Jemalong A17</strain>
    </source>
</reference>
<dbReference type="Proteomes" id="UP000002051">
    <property type="component" value="Unassembled WGS sequence"/>
</dbReference>